<proteinExistence type="predicted"/>
<dbReference type="Proteomes" id="UP000278807">
    <property type="component" value="Unassembled WGS sequence"/>
</dbReference>
<dbReference type="WBParaSite" id="HNAJ_0001196201-mRNA-1">
    <property type="protein sequence ID" value="HNAJ_0001196201-mRNA-1"/>
    <property type="gene ID" value="HNAJ_0001196201"/>
</dbReference>
<reference evidence="3" key="1">
    <citation type="submission" date="2016-04" db="UniProtKB">
        <authorList>
            <consortium name="WormBaseParasite"/>
        </authorList>
    </citation>
    <scope>IDENTIFICATION</scope>
</reference>
<evidence type="ECO:0000313" key="1">
    <source>
        <dbReference type="EMBL" id="VDO11804.1"/>
    </source>
</evidence>
<dbReference type="AlphaFoldDB" id="A0A158QJI0"/>
<reference evidence="1 2" key="2">
    <citation type="submission" date="2018-11" db="EMBL/GenBank/DDBJ databases">
        <authorList>
            <consortium name="Pathogen Informatics"/>
        </authorList>
    </citation>
    <scope>NUCLEOTIDE SEQUENCE [LARGE SCALE GENOMIC DNA]</scope>
</reference>
<sequence length="280" mass="32784">MYVWSYDVCTANRLANFTSVWSALRDRLITPTDLCNHLLRAYCAVIFEVQRYWILCLLQFCASYNSELLKALEGYKDTLCDFEKSASENVRIKLSQIDLDGELTELYYYDLQKAFANLYSAPFRRRVKDLTKSNSECVKESEIDDCLEQIEKGESIWTHILTFYDPKLPDKDDKLFLKRSTHPDIVHKFESQKQKYTKPFGDAKDGLLRLKHSDRWTHFKSEKVDEKTCQPQLSGDDLIDFGERDTIVITTPKTTTHSPQLMQMTENKCWQPPQNTEMPE</sequence>
<dbReference type="EMBL" id="UZAE01013913">
    <property type="protein sequence ID" value="VDO11804.1"/>
    <property type="molecule type" value="Genomic_DNA"/>
</dbReference>
<evidence type="ECO:0000313" key="2">
    <source>
        <dbReference type="Proteomes" id="UP000278807"/>
    </source>
</evidence>
<name>A0A158QJI0_RODNA</name>
<evidence type="ECO:0000313" key="3">
    <source>
        <dbReference type="WBParaSite" id="HNAJ_0001196201-mRNA-1"/>
    </source>
</evidence>
<organism evidence="3">
    <name type="scientific">Rodentolepis nana</name>
    <name type="common">Dwarf tapeworm</name>
    <name type="synonym">Hymenolepis nana</name>
    <dbReference type="NCBI Taxonomy" id="102285"/>
    <lineage>
        <taxon>Eukaryota</taxon>
        <taxon>Metazoa</taxon>
        <taxon>Spiralia</taxon>
        <taxon>Lophotrochozoa</taxon>
        <taxon>Platyhelminthes</taxon>
        <taxon>Cestoda</taxon>
        <taxon>Eucestoda</taxon>
        <taxon>Cyclophyllidea</taxon>
        <taxon>Hymenolepididae</taxon>
        <taxon>Rodentolepis</taxon>
    </lineage>
</organism>
<gene>
    <name evidence="1" type="ORF">HNAJ_LOCUS11951</name>
</gene>
<protein>
    <submittedName>
        <fullName evidence="3">Sin3a_C domain-containing protein</fullName>
    </submittedName>
</protein>
<keyword evidence="2" id="KW-1185">Reference proteome</keyword>
<accession>A0A158QJI0</accession>